<dbReference type="EMBL" id="JALJOS010000003">
    <property type="protein sequence ID" value="KAK9841723.1"/>
    <property type="molecule type" value="Genomic_DNA"/>
</dbReference>
<protein>
    <recommendedName>
        <fullName evidence="7">Expansin-like EG45 domain-containing protein</fullName>
    </recommendedName>
</protein>
<evidence type="ECO:0000256" key="1">
    <source>
        <dbReference type="SAM" id="MobiDB-lite"/>
    </source>
</evidence>
<feature type="region of interest" description="Disordered" evidence="1">
    <location>
        <begin position="205"/>
        <end position="314"/>
    </location>
</feature>
<dbReference type="InterPro" id="IPR036378">
    <property type="entry name" value="FAS1_dom_sf"/>
</dbReference>
<dbReference type="SUPFAM" id="SSF49590">
    <property type="entry name" value="PHL pollen allergen"/>
    <property type="match status" value="1"/>
</dbReference>
<name>A0AAW1S7T8_9CHLO</name>
<feature type="compositionally biased region" description="Pro residues" evidence="1">
    <location>
        <begin position="252"/>
        <end position="262"/>
    </location>
</feature>
<dbReference type="SUPFAM" id="SSF82153">
    <property type="entry name" value="FAS1 domain"/>
    <property type="match status" value="1"/>
</dbReference>
<dbReference type="Pfam" id="PF02469">
    <property type="entry name" value="Fasciclin"/>
    <property type="match status" value="1"/>
</dbReference>
<evidence type="ECO:0000259" key="3">
    <source>
        <dbReference type="PROSITE" id="PS50842"/>
    </source>
</evidence>
<feature type="compositionally biased region" description="Low complexity" evidence="1">
    <location>
        <begin position="211"/>
        <end position="251"/>
    </location>
</feature>
<feature type="compositionally biased region" description="Low complexity" evidence="1">
    <location>
        <begin position="302"/>
        <end position="311"/>
    </location>
</feature>
<dbReference type="InterPro" id="IPR007117">
    <property type="entry name" value="Expansin_CBD"/>
</dbReference>
<dbReference type="PROSITE" id="PS50843">
    <property type="entry name" value="EXPANSIN_CBD"/>
    <property type="match status" value="1"/>
</dbReference>
<gene>
    <name evidence="5" type="ORF">WJX74_010883</name>
</gene>
<comment type="caution">
    <text evidence="5">The sequence shown here is derived from an EMBL/GenBank/DDBJ whole genome shotgun (WGS) entry which is preliminary data.</text>
</comment>
<dbReference type="AlphaFoldDB" id="A0AAW1S7T8"/>
<accession>A0AAW1S7T8</accession>
<dbReference type="SUPFAM" id="SSF50685">
    <property type="entry name" value="Barwin-like endoglucanases"/>
    <property type="match status" value="1"/>
</dbReference>
<dbReference type="PROSITE" id="PS50213">
    <property type="entry name" value="FAS1"/>
    <property type="match status" value="1"/>
</dbReference>
<dbReference type="InterPro" id="IPR036908">
    <property type="entry name" value="RlpA-like_sf"/>
</dbReference>
<keyword evidence="6" id="KW-1185">Reference proteome</keyword>
<evidence type="ECO:0008006" key="7">
    <source>
        <dbReference type="Google" id="ProtNLM"/>
    </source>
</evidence>
<feature type="compositionally biased region" description="Low complexity" evidence="1">
    <location>
        <begin position="276"/>
        <end position="289"/>
    </location>
</feature>
<sequence>MHTCDMQAAGPTDGSCGYGTFDPATYPFNALLSISSASPLVAKLPSSGCGACFQLSCADEVACAKNSTPQVATVIDSCPSCGPLTTTQTVFTKLFLASLGRAQAQLQQVDCEPPGGVSFRLIDYRPSAGGFLKFSVKNVAGSGGLSGVAVKGSASPSAAFIPMTNTYGAVWELSNLPPPPLDIQLTNAQGQSLVARSVINTQASGSDVAVSAGPSDGPNPSPSSVTSAPAPAPASLSTAVSPPASPAATSPPISPEAPPPNPTTSSGSIPSPPTSPATAVSPPLVSPTSLPSPPAPAPAPSSSPSTSFTPIASPPPGAACQSVAAILSRNSQLNTWVSLLQDANLLQAFATRSNLTMLAPVNSAFQAPPPQEYTGSATSISALLASRGGDTASSVVGYQVLAGGFPSASLTGGQKVPTTDSLPSASGPLQVSISSQQNNGITIDGIAGVAKVLQADIAACNQTTIHVTDAVLLPFTE</sequence>
<dbReference type="SMART" id="SM00554">
    <property type="entry name" value="FAS1"/>
    <property type="match status" value="1"/>
</dbReference>
<evidence type="ECO:0000259" key="4">
    <source>
        <dbReference type="PROSITE" id="PS50843"/>
    </source>
</evidence>
<dbReference type="PANTHER" id="PTHR31692">
    <property type="entry name" value="EXPANSIN-B3"/>
    <property type="match status" value="1"/>
</dbReference>
<evidence type="ECO:0000313" key="6">
    <source>
        <dbReference type="Proteomes" id="UP001438707"/>
    </source>
</evidence>
<feature type="compositionally biased region" description="Pro residues" evidence="1">
    <location>
        <begin position="290"/>
        <end position="301"/>
    </location>
</feature>
<proteinExistence type="predicted"/>
<dbReference type="PANTHER" id="PTHR31692:SF5">
    <property type="entry name" value="EXPANSIN-B3"/>
    <property type="match status" value="1"/>
</dbReference>
<evidence type="ECO:0000259" key="2">
    <source>
        <dbReference type="PROSITE" id="PS50213"/>
    </source>
</evidence>
<dbReference type="Gene3D" id="2.30.180.10">
    <property type="entry name" value="FAS1 domain"/>
    <property type="match status" value="1"/>
</dbReference>
<dbReference type="Gene3D" id="2.40.40.10">
    <property type="entry name" value="RlpA-like domain"/>
    <property type="match status" value="1"/>
</dbReference>
<reference evidence="5 6" key="1">
    <citation type="journal article" date="2024" name="Nat. Commun.">
        <title>Phylogenomics reveals the evolutionary origins of lichenization in chlorophyte algae.</title>
        <authorList>
            <person name="Puginier C."/>
            <person name="Libourel C."/>
            <person name="Otte J."/>
            <person name="Skaloud P."/>
            <person name="Haon M."/>
            <person name="Grisel S."/>
            <person name="Petersen M."/>
            <person name="Berrin J.G."/>
            <person name="Delaux P.M."/>
            <person name="Dal Grande F."/>
            <person name="Keller J."/>
        </authorList>
    </citation>
    <scope>NUCLEOTIDE SEQUENCE [LARGE SCALE GENOMIC DNA]</scope>
    <source>
        <strain evidence="5 6">SAG 2145</strain>
    </source>
</reference>
<feature type="domain" description="Expansin-like CBD" evidence="4">
    <location>
        <begin position="130"/>
        <end position="199"/>
    </location>
</feature>
<dbReference type="Gene3D" id="2.60.40.760">
    <property type="entry name" value="Expansin, cellulose-binding-like domain"/>
    <property type="match status" value="1"/>
</dbReference>
<dbReference type="Pfam" id="PF01357">
    <property type="entry name" value="Expansin_C"/>
    <property type="match status" value="1"/>
</dbReference>
<dbReference type="InterPro" id="IPR000782">
    <property type="entry name" value="FAS1_domain"/>
</dbReference>
<dbReference type="InterPro" id="IPR036749">
    <property type="entry name" value="Expansin_CBD_sf"/>
</dbReference>
<feature type="domain" description="FAS1" evidence="2">
    <location>
        <begin position="320"/>
        <end position="472"/>
    </location>
</feature>
<dbReference type="CDD" id="cd22271">
    <property type="entry name" value="DPBB_EXP_N-like"/>
    <property type="match status" value="1"/>
</dbReference>
<feature type="domain" description="Expansin-like EG45" evidence="3">
    <location>
        <begin position="13"/>
        <end position="116"/>
    </location>
</feature>
<organism evidence="5 6">
    <name type="scientific">Apatococcus lobatus</name>
    <dbReference type="NCBI Taxonomy" id="904363"/>
    <lineage>
        <taxon>Eukaryota</taxon>
        <taxon>Viridiplantae</taxon>
        <taxon>Chlorophyta</taxon>
        <taxon>core chlorophytes</taxon>
        <taxon>Trebouxiophyceae</taxon>
        <taxon>Chlorellales</taxon>
        <taxon>Chlorellaceae</taxon>
        <taxon>Apatococcus</taxon>
    </lineage>
</organism>
<dbReference type="PROSITE" id="PS50842">
    <property type="entry name" value="EXPANSIN_EG45"/>
    <property type="match status" value="1"/>
</dbReference>
<dbReference type="InterPro" id="IPR007112">
    <property type="entry name" value="Expansin/allergen_DPBB_dom"/>
</dbReference>
<dbReference type="Proteomes" id="UP001438707">
    <property type="component" value="Unassembled WGS sequence"/>
</dbReference>
<evidence type="ECO:0000313" key="5">
    <source>
        <dbReference type="EMBL" id="KAK9841723.1"/>
    </source>
</evidence>